<dbReference type="GO" id="GO:0006508">
    <property type="term" value="P:proteolysis"/>
    <property type="evidence" value="ECO:0007669"/>
    <property type="project" value="UniProtKB-KW"/>
</dbReference>
<evidence type="ECO:0000256" key="5">
    <source>
        <dbReference type="ARBA" id="ARBA00022825"/>
    </source>
</evidence>
<keyword evidence="10" id="KW-1185">Reference proteome</keyword>
<comment type="subcellular location">
    <subcellularLocation>
        <location evidence="1">Secreted</location>
    </subcellularLocation>
</comment>
<evidence type="ECO:0000256" key="2">
    <source>
        <dbReference type="ARBA" id="ARBA00022525"/>
    </source>
</evidence>
<dbReference type="Proteomes" id="UP001292094">
    <property type="component" value="Unassembled WGS sequence"/>
</dbReference>
<dbReference type="InterPro" id="IPR043504">
    <property type="entry name" value="Peptidase_S1_PA_chymotrypsin"/>
</dbReference>
<dbReference type="SUPFAM" id="SSF50494">
    <property type="entry name" value="Trypsin-like serine proteases"/>
    <property type="match status" value="1"/>
</dbReference>
<protein>
    <recommendedName>
        <fullName evidence="8">Peptidase S1 domain-containing protein</fullName>
    </recommendedName>
</protein>
<dbReference type="PROSITE" id="PS50240">
    <property type="entry name" value="TRYPSIN_DOM"/>
    <property type="match status" value="1"/>
</dbReference>
<dbReference type="EMBL" id="JAWZYT010002174">
    <property type="protein sequence ID" value="KAK4306130.1"/>
    <property type="molecule type" value="Genomic_DNA"/>
</dbReference>
<dbReference type="GO" id="GO:0004252">
    <property type="term" value="F:serine-type endopeptidase activity"/>
    <property type="evidence" value="ECO:0007669"/>
    <property type="project" value="InterPro"/>
</dbReference>
<accession>A0AAE1PF80</accession>
<evidence type="ECO:0000313" key="9">
    <source>
        <dbReference type="EMBL" id="KAK4306130.1"/>
    </source>
</evidence>
<dbReference type="Gene3D" id="2.40.10.10">
    <property type="entry name" value="Trypsin-like serine proteases"/>
    <property type="match status" value="1"/>
</dbReference>
<evidence type="ECO:0000313" key="10">
    <source>
        <dbReference type="Proteomes" id="UP001292094"/>
    </source>
</evidence>
<organism evidence="9 10">
    <name type="scientific">Petrolisthes manimaculis</name>
    <dbReference type="NCBI Taxonomy" id="1843537"/>
    <lineage>
        <taxon>Eukaryota</taxon>
        <taxon>Metazoa</taxon>
        <taxon>Ecdysozoa</taxon>
        <taxon>Arthropoda</taxon>
        <taxon>Crustacea</taxon>
        <taxon>Multicrustacea</taxon>
        <taxon>Malacostraca</taxon>
        <taxon>Eumalacostraca</taxon>
        <taxon>Eucarida</taxon>
        <taxon>Decapoda</taxon>
        <taxon>Pleocyemata</taxon>
        <taxon>Anomura</taxon>
        <taxon>Galatheoidea</taxon>
        <taxon>Porcellanidae</taxon>
        <taxon>Petrolisthes</taxon>
    </lineage>
</organism>
<keyword evidence="6" id="KW-1015">Disulfide bond</keyword>
<dbReference type="SMART" id="SM00020">
    <property type="entry name" value="Tryp_SPc"/>
    <property type="match status" value="1"/>
</dbReference>
<dbReference type="InterPro" id="IPR001314">
    <property type="entry name" value="Peptidase_S1A"/>
</dbReference>
<proteinExistence type="inferred from homology"/>
<evidence type="ECO:0000256" key="3">
    <source>
        <dbReference type="ARBA" id="ARBA00022670"/>
    </source>
</evidence>
<reference evidence="9" key="1">
    <citation type="submission" date="2023-11" db="EMBL/GenBank/DDBJ databases">
        <title>Genome assemblies of two species of porcelain crab, Petrolisthes cinctipes and Petrolisthes manimaculis (Anomura: Porcellanidae).</title>
        <authorList>
            <person name="Angst P."/>
        </authorList>
    </citation>
    <scope>NUCLEOTIDE SEQUENCE</scope>
    <source>
        <strain evidence="9">PB745_02</strain>
        <tissue evidence="9">Gill</tissue>
    </source>
</reference>
<keyword evidence="3" id="KW-0645">Protease</keyword>
<dbReference type="PRINTS" id="PR00722">
    <property type="entry name" value="CHYMOTRYPSIN"/>
</dbReference>
<evidence type="ECO:0000256" key="1">
    <source>
        <dbReference type="ARBA" id="ARBA00004613"/>
    </source>
</evidence>
<evidence type="ECO:0000256" key="4">
    <source>
        <dbReference type="ARBA" id="ARBA00022801"/>
    </source>
</evidence>
<dbReference type="FunFam" id="2.40.10.10:FF:000002">
    <property type="entry name" value="Transmembrane protease serine"/>
    <property type="match status" value="1"/>
</dbReference>
<feature type="domain" description="Peptidase S1" evidence="8">
    <location>
        <begin position="1"/>
        <end position="192"/>
    </location>
</feature>
<dbReference type="Pfam" id="PF00089">
    <property type="entry name" value="Trypsin"/>
    <property type="match status" value="1"/>
</dbReference>
<keyword evidence="4" id="KW-0378">Hydrolase</keyword>
<comment type="caution">
    <text evidence="9">The sequence shown here is derived from an EMBL/GenBank/DDBJ whole genome shotgun (WGS) entry which is preliminary data.</text>
</comment>
<dbReference type="AlphaFoldDB" id="A0AAE1PF80"/>
<comment type="similarity">
    <text evidence="7">Belongs to the peptidase S1 family. CLIP subfamily.</text>
</comment>
<dbReference type="CDD" id="cd00190">
    <property type="entry name" value="Tryp_SPc"/>
    <property type="match status" value="1"/>
</dbReference>
<dbReference type="PANTHER" id="PTHR24264:SF65">
    <property type="entry name" value="SRCR DOMAIN-CONTAINING PROTEIN"/>
    <property type="match status" value="1"/>
</dbReference>
<dbReference type="InterPro" id="IPR001254">
    <property type="entry name" value="Trypsin_dom"/>
</dbReference>
<dbReference type="GO" id="GO:0005615">
    <property type="term" value="C:extracellular space"/>
    <property type="evidence" value="ECO:0007669"/>
    <property type="project" value="TreeGrafter"/>
</dbReference>
<dbReference type="PANTHER" id="PTHR24264">
    <property type="entry name" value="TRYPSIN-RELATED"/>
    <property type="match status" value="1"/>
</dbReference>
<dbReference type="InterPro" id="IPR050127">
    <property type="entry name" value="Serine_Proteases_S1"/>
</dbReference>
<name>A0AAE1PF80_9EUCA</name>
<keyword evidence="5" id="KW-0720">Serine protease</keyword>
<dbReference type="InterPro" id="IPR009003">
    <property type="entry name" value="Peptidase_S1_PA"/>
</dbReference>
<evidence type="ECO:0000256" key="7">
    <source>
        <dbReference type="ARBA" id="ARBA00024195"/>
    </source>
</evidence>
<gene>
    <name evidence="9" type="ORF">Pmani_022018</name>
</gene>
<evidence type="ECO:0000256" key="6">
    <source>
        <dbReference type="ARBA" id="ARBA00023157"/>
    </source>
</evidence>
<keyword evidence="2" id="KW-0964">Secreted</keyword>
<sequence>MQQWASFPLRLSAEEVRVMVGMNDLQDATGQVGSVEHIIIHEGYNAITKANDLALLKLSQPLVMEEGKVETLGLPLEGEVLEPDVPCTIVGWGAVTESGGVHDILQKLEVKITSQSACEVVYGAAAIQNGMVCAGQGLAGAGACVGDQGNPLVCSGVLHGVASWGDGCTNSFVPAVYSEVAFFRDWILMQTIQP</sequence>
<evidence type="ECO:0000259" key="8">
    <source>
        <dbReference type="PROSITE" id="PS50240"/>
    </source>
</evidence>